<protein>
    <recommendedName>
        <fullName evidence="3">DNA topoisomerase (ATP-hydrolyzing)</fullName>
        <ecNumber evidence="3">5.6.2.2</ecNumber>
    </recommendedName>
</protein>
<evidence type="ECO:0000256" key="6">
    <source>
        <dbReference type="ARBA" id="ARBA00023235"/>
    </source>
</evidence>
<keyword evidence="4 7" id="KW-0799">Topoisomerase</keyword>
<evidence type="ECO:0000256" key="7">
    <source>
        <dbReference type="PROSITE-ProRule" id="PRU01384"/>
    </source>
</evidence>
<keyword evidence="6 7" id="KW-0413">Isomerase</keyword>
<proteinExistence type="inferred from homology"/>
<reference evidence="10" key="1">
    <citation type="submission" date="2020-08" db="EMBL/GenBank/DDBJ databases">
        <title>Genome public.</title>
        <authorList>
            <person name="Liu C."/>
            <person name="Sun Q."/>
        </authorList>
    </citation>
    <scope>NUCLEOTIDE SEQUENCE</scope>
    <source>
        <strain evidence="10">NSJ-42</strain>
    </source>
</reference>
<dbReference type="Gene3D" id="2.120.10.90">
    <property type="entry name" value="DNA gyrase/topoisomerase IV, subunit A, C-terminal"/>
    <property type="match status" value="2"/>
</dbReference>
<gene>
    <name evidence="10" type="ORF">H8R92_03135</name>
</gene>
<dbReference type="Gene3D" id="1.10.268.10">
    <property type="entry name" value="Topoisomerase, domain 3"/>
    <property type="match status" value="1"/>
</dbReference>
<comment type="caution">
    <text evidence="10">The sequence shown here is derived from an EMBL/GenBank/DDBJ whole genome shotgun (WGS) entry which is preliminary data.</text>
</comment>
<evidence type="ECO:0000256" key="8">
    <source>
        <dbReference type="SAM" id="Coils"/>
    </source>
</evidence>
<dbReference type="PANTHER" id="PTHR43493:SF5">
    <property type="entry name" value="DNA GYRASE SUBUNIT A, CHLOROPLASTIC_MITOCHONDRIAL"/>
    <property type="match status" value="1"/>
</dbReference>
<dbReference type="GO" id="GO:0003677">
    <property type="term" value="F:DNA binding"/>
    <property type="evidence" value="ECO:0007669"/>
    <property type="project" value="UniProtKB-UniRule"/>
</dbReference>
<evidence type="ECO:0000256" key="4">
    <source>
        <dbReference type="ARBA" id="ARBA00023029"/>
    </source>
</evidence>
<comment type="similarity">
    <text evidence="2">Belongs to the type II topoisomerase GyrA/ParC subunit family.</text>
</comment>
<dbReference type="AlphaFoldDB" id="A0A8I0ACD1"/>
<dbReference type="RefSeq" id="WP_186834707.1">
    <property type="nucleotide sequence ID" value="NZ_JACOOQ010000003.1"/>
</dbReference>
<dbReference type="EMBL" id="JACOOQ010000003">
    <property type="protein sequence ID" value="MBC5639438.1"/>
    <property type="molecule type" value="Genomic_DNA"/>
</dbReference>
<evidence type="ECO:0000313" key="10">
    <source>
        <dbReference type="EMBL" id="MBC5639438.1"/>
    </source>
</evidence>
<feature type="coiled-coil region" evidence="8">
    <location>
        <begin position="449"/>
        <end position="490"/>
    </location>
</feature>
<evidence type="ECO:0000256" key="5">
    <source>
        <dbReference type="ARBA" id="ARBA00023125"/>
    </source>
</evidence>
<keyword evidence="11" id="KW-1185">Reference proteome</keyword>
<dbReference type="NCBIfam" id="NF004044">
    <property type="entry name" value="PRK05561.1"/>
    <property type="match status" value="1"/>
</dbReference>
<dbReference type="GO" id="GO:0009330">
    <property type="term" value="C:DNA topoisomerase type II (double strand cut, ATP-hydrolyzing) complex"/>
    <property type="evidence" value="ECO:0007669"/>
    <property type="project" value="TreeGrafter"/>
</dbReference>
<dbReference type="GO" id="GO:0005524">
    <property type="term" value="F:ATP binding"/>
    <property type="evidence" value="ECO:0007669"/>
    <property type="project" value="InterPro"/>
</dbReference>
<dbReference type="InterPro" id="IPR013760">
    <property type="entry name" value="Topo_IIA-like_dom_sf"/>
</dbReference>
<comment type="catalytic activity">
    <reaction evidence="1 7">
        <text>ATP-dependent breakage, passage and rejoining of double-stranded DNA.</text>
        <dbReference type="EC" id="5.6.2.2"/>
    </reaction>
</comment>
<dbReference type="Gene3D" id="3.90.199.10">
    <property type="entry name" value="Topoisomerase II, domain 5"/>
    <property type="match status" value="1"/>
</dbReference>
<dbReference type="GO" id="GO:0005737">
    <property type="term" value="C:cytoplasm"/>
    <property type="evidence" value="ECO:0007669"/>
    <property type="project" value="TreeGrafter"/>
</dbReference>
<keyword evidence="5 7" id="KW-0238">DNA-binding</keyword>
<feature type="active site" description="O-(5'-phospho-DNA)-tyrosine intermediate" evidence="7">
    <location>
        <position position="128"/>
    </location>
</feature>
<name>A0A8I0ACD1_9CLOT</name>
<evidence type="ECO:0000256" key="2">
    <source>
        <dbReference type="ARBA" id="ARBA00008263"/>
    </source>
</evidence>
<accession>A0A8I0ACD1</accession>
<organism evidence="10 11">
    <name type="scientific">Clostridium lentum</name>
    <dbReference type="NCBI Taxonomy" id="2763037"/>
    <lineage>
        <taxon>Bacteria</taxon>
        <taxon>Bacillati</taxon>
        <taxon>Bacillota</taxon>
        <taxon>Clostridia</taxon>
        <taxon>Eubacteriales</taxon>
        <taxon>Clostridiaceae</taxon>
        <taxon>Clostridium</taxon>
    </lineage>
</organism>
<dbReference type="InterPro" id="IPR013758">
    <property type="entry name" value="Topo_IIA_A/C_ab"/>
</dbReference>
<evidence type="ECO:0000256" key="3">
    <source>
        <dbReference type="ARBA" id="ARBA00012895"/>
    </source>
</evidence>
<dbReference type="Pfam" id="PF00521">
    <property type="entry name" value="DNA_topoisoIV"/>
    <property type="match status" value="1"/>
</dbReference>
<dbReference type="FunFam" id="1.10.268.10:FF:000001">
    <property type="entry name" value="DNA gyrase subunit A"/>
    <property type="match status" value="1"/>
</dbReference>
<dbReference type="InterPro" id="IPR035516">
    <property type="entry name" value="Gyrase/topoIV_suA_C"/>
</dbReference>
<sequence length="964" mass="109247">MAKKEINIPRDRNIMTVPIEEAMPDNYLPYAVEVAKERALPDVRDGLKPVHRRILYGSYLLKAFPDRPYYKSARIVGDVLGKFHPHGDSSVYEAMVIMAQDFSTREPLFDGHGNFGSMDGDSAAAMRYTEARLSNIAMEMLKDIDKDTVDMVPNYSDSDFEPKVLPSRYPNLLVNGTFGIAVGLATNIPPHNLGEVTDAVLATIDNPEITTEQLMEYIKAPDLPTGGILIGKKSLLSAYETGEGKVTLRAKTSIETLENGRLGIVITEFPYRRCKAKLLQTISEMTGDKKHQKVLESIVDIRDESDRSGVRAVIEFKKSTTRESVDKVLKYLFKKTDLQCNLSFNMVALANGKPQTMGLKTILMHYIEHQKEIITRRTIKELSIAEKRFHIVEGFIKAINILDEVITTIRSSKSKKDAGINLVTKFGFTEEQAEAILELMLYRLTGLEITVFQKEYAELEKKISKLKKILASEKELLKVVKTELKEITDKYRKPRRTMVVENDSEARIDVEELIVVEDVMITLSKDGFIKRLPVRSYTRSNSNADDIDYRDGDELKYLFKSNTAENVIVFTDKGNMYQTKGINIPECKWKEKGERIDSIIKALDLDEETIISAMSINIFDAERSFLFITNKGTIKKSTLDKFVTNYSKLQALKLRENEFVVNCVLVDSEFDGQFLEVKSKLGLEFKLQVPVIEDMQRNVLGQQLFNLTADDEVVEVAYTNEFEYYEFSVGLTAKNNFKVFAKAKKNDRLKVNTDNLSDLILFSNKGNVYKVKGFLLTKINEKEIPLTSLVDGFSKGEIIIDIYSIKDFTMEKMLYFFTKKGMVKKTALSEYGGEYLVQQGYKFKYENDEIIAVRMADDVLSDVIIVTKGGMAIKFSSENVNSMGRIASGVTGISLRDGDEVISADVKENHEDLEVINNDIITLISKNKEKKEIKMTDIKLQNRAGRGSIIMVTELNDEIVEVNF</sequence>
<dbReference type="SUPFAM" id="SSF101904">
    <property type="entry name" value="GyrA/ParC C-terminal domain-like"/>
    <property type="match status" value="2"/>
</dbReference>
<dbReference type="Pfam" id="PF03989">
    <property type="entry name" value="DNA_gyraseA_C"/>
    <property type="match status" value="7"/>
</dbReference>
<evidence type="ECO:0000256" key="1">
    <source>
        <dbReference type="ARBA" id="ARBA00000185"/>
    </source>
</evidence>
<dbReference type="GO" id="GO:0034335">
    <property type="term" value="F:DNA negative supercoiling activity"/>
    <property type="evidence" value="ECO:0007669"/>
    <property type="project" value="UniProtKB-ARBA"/>
</dbReference>
<evidence type="ECO:0000259" key="9">
    <source>
        <dbReference type="PROSITE" id="PS52040"/>
    </source>
</evidence>
<dbReference type="Proteomes" id="UP000662088">
    <property type="component" value="Unassembled WGS sequence"/>
</dbReference>
<keyword evidence="8" id="KW-0175">Coiled coil</keyword>
<dbReference type="SUPFAM" id="SSF56719">
    <property type="entry name" value="Type II DNA topoisomerase"/>
    <property type="match status" value="1"/>
</dbReference>
<dbReference type="InterPro" id="IPR050220">
    <property type="entry name" value="Type_II_DNA_Topoisomerases"/>
</dbReference>
<dbReference type="InterPro" id="IPR002205">
    <property type="entry name" value="Topo_IIA_dom_A"/>
</dbReference>
<evidence type="ECO:0000313" key="11">
    <source>
        <dbReference type="Proteomes" id="UP000662088"/>
    </source>
</evidence>
<feature type="domain" description="Topo IIA-type catalytic" evidence="9">
    <location>
        <begin position="40"/>
        <end position="513"/>
    </location>
</feature>
<dbReference type="NCBIfam" id="NF010586">
    <property type="entry name" value="PRK13979.1"/>
    <property type="match status" value="1"/>
</dbReference>
<dbReference type="CDD" id="cd00187">
    <property type="entry name" value="TOP4c"/>
    <property type="match status" value="1"/>
</dbReference>
<dbReference type="Gene3D" id="3.30.1360.40">
    <property type="match status" value="1"/>
</dbReference>
<dbReference type="EC" id="5.6.2.2" evidence="3"/>
<dbReference type="SMART" id="SM00434">
    <property type="entry name" value="TOP4c"/>
    <property type="match status" value="1"/>
</dbReference>
<dbReference type="InterPro" id="IPR006691">
    <property type="entry name" value="GyrA/parC_rep"/>
</dbReference>
<dbReference type="InterPro" id="IPR013757">
    <property type="entry name" value="Topo_IIA_A_a_sf"/>
</dbReference>
<dbReference type="GO" id="GO:0006265">
    <property type="term" value="P:DNA topological change"/>
    <property type="evidence" value="ECO:0007669"/>
    <property type="project" value="UniProtKB-UniRule"/>
</dbReference>
<dbReference type="PANTHER" id="PTHR43493">
    <property type="entry name" value="DNA GYRASE/TOPOISOMERASE SUBUNIT A"/>
    <property type="match status" value="1"/>
</dbReference>
<dbReference type="PROSITE" id="PS52040">
    <property type="entry name" value="TOPO_IIA"/>
    <property type="match status" value="1"/>
</dbReference>